<dbReference type="AlphaFoldDB" id="R1ES49"/>
<dbReference type="KEGG" id="npa:UCRNP2_2830"/>
<dbReference type="Proteomes" id="UP000013521">
    <property type="component" value="Unassembled WGS sequence"/>
</dbReference>
<protein>
    <submittedName>
        <fullName evidence="2">Uncharacterized protein</fullName>
    </submittedName>
</protein>
<evidence type="ECO:0000313" key="3">
    <source>
        <dbReference type="Proteomes" id="UP000013521"/>
    </source>
</evidence>
<evidence type="ECO:0000256" key="1">
    <source>
        <dbReference type="SAM" id="MobiDB-lite"/>
    </source>
</evidence>
<gene>
    <name evidence="2" type="ORF">UCRNP2_2830</name>
</gene>
<feature type="region of interest" description="Disordered" evidence="1">
    <location>
        <begin position="58"/>
        <end position="81"/>
    </location>
</feature>
<evidence type="ECO:0000313" key="2">
    <source>
        <dbReference type="EMBL" id="EOD50397.1"/>
    </source>
</evidence>
<dbReference type="HOGENOM" id="CLU_1722093_0_0_1"/>
<organism evidence="2 3">
    <name type="scientific">Botryosphaeria parva (strain UCR-NP2)</name>
    <name type="common">Grapevine canker fungus</name>
    <name type="synonym">Neofusicoccum parvum</name>
    <dbReference type="NCBI Taxonomy" id="1287680"/>
    <lineage>
        <taxon>Eukaryota</taxon>
        <taxon>Fungi</taxon>
        <taxon>Dikarya</taxon>
        <taxon>Ascomycota</taxon>
        <taxon>Pezizomycotina</taxon>
        <taxon>Dothideomycetes</taxon>
        <taxon>Dothideomycetes incertae sedis</taxon>
        <taxon>Botryosphaeriales</taxon>
        <taxon>Botryosphaeriaceae</taxon>
        <taxon>Neofusicoccum</taxon>
    </lineage>
</organism>
<proteinExistence type="predicted"/>
<name>R1ES49_BOTPV</name>
<dbReference type="OrthoDB" id="443402at2759"/>
<accession>R1ES49</accession>
<reference evidence="3" key="1">
    <citation type="journal article" date="2013" name="Genome Announc.">
        <title>Draft genome sequence of Neofusicoccum parvum isolate UCR-NP2, a fungal vascular pathogen associated with grapevine cankers.</title>
        <authorList>
            <person name="Blanco-Ulate B."/>
            <person name="Rolshausen P."/>
            <person name="Cantu D."/>
        </authorList>
    </citation>
    <scope>NUCLEOTIDE SEQUENCE [LARGE SCALE GENOMIC DNA]</scope>
    <source>
        <strain evidence="3">UCR-NP2</strain>
    </source>
</reference>
<dbReference type="EMBL" id="KB915991">
    <property type="protein sequence ID" value="EOD50397.1"/>
    <property type="molecule type" value="Genomic_DNA"/>
</dbReference>
<sequence>MDPFAALGIAAATTQSLDFSAALLSPDSRIRRTKSGELQRADADDAARTIAEELAERIREMEDASSEGGTDPGASETETQIRAACGEGGDAARRLLHAARKLKGRRLCRKERVEVFAEALETVWSAEEVERLRKGLRGWRARLVVLSVAALR</sequence>